<dbReference type="PANTHER" id="PTHR37326:SF1">
    <property type="entry name" value="BLL3975 PROTEIN"/>
    <property type="match status" value="1"/>
</dbReference>
<evidence type="ECO:0000313" key="6">
    <source>
        <dbReference type="EMBL" id="QPJ65249.1"/>
    </source>
</evidence>
<sequence length="323" mass="36325">MKRKLLSIPSPLGPDTDFYQFEWTGTDAEETLSIVGGLHGDDFNAIEISSRLIAFLDQIESNPESPYQIREKIQLFPTVNPNAFETGSPVWPSDGLDADMSFPGNDAGEPEERYARAVYEATFHSTYGVLLGSEARHFESHPHLQCMSLRRIEKKMARATSFPLLRKIKTPTSFKARFFHHWTERQTPALIFCGGERGRISTRYCDLAFQALIDLLMALEIVTHSTHASNKRETLIFPKQCETIVSSKQPGLFIPTVQPGARLEKDQVLGNVRHPYTGETLESIVAPGDGLLVSLRKLPLVYEGDKIAVLLSPPKLRFWPFSH</sequence>
<evidence type="ECO:0000256" key="4">
    <source>
        <dbReference type="ARBA" id="ARBA00022833"/>
    </source>
</evidence>
<proteinExistence type="predicted"/>
<dbReference type="Proteomes" id="UP000594464">
    <property type="component" value="Chromosome"/>
</dbReference>
<dbReference type="Pfam" id="PF24827">
    <property type="entry name" value="AstE_AspA_cat"/>
    <property type="match status" value="1"/>
</dbReference>
<evidence type="ECO:0000256" key="1">
    <source>
        <dbReference type="ARBA" id="ARBA00001947"/>
    </source>
</evidence>
<dbReference type="InterPro" id="IPR053138">
    <property type="entry name" value="N-alpha-Ac-DABA_deacetylase"/>
</dbReference>
<reference evidence="7" key="1">
    <citation type="submission" date="2020-02" db="EMBL/GenBank/DDBJ databases">
        <title>Genomic and physiological characterization of two novel Nitrospinaceae genera.</title>
        <authorList>
            <person name="Mueller A.J."/>
            <person name="Jung M.-Y."/>
            <person name="Strachan C.R."/>
            <person name="Herbold C.W."/>
            <person name="Kirkegaard R.H."/>
            <person name="Daims H."/>
        </authorList>
    </citation>
    <scope>NUCLEOTIDE SEQUENCE [LARGE SCALE GENOMIC DNA]</scope>
</reference>
<keyword evidence="3" id="KW-0378">Hydrolase</keyword>
<accession>A0A7T0C2B1</accession>
<evidence type="ECO:0000313" key="7">
    <source>
        <dbReference type="Proteomes" id="UP000594464"/>
    </source>
</evidence>
<dbReference type="GO" id="GO:0046872">
    <property type="term" value="F:metal ion binding"/>
    <property type="evidence" value="ECO:0007669"/>
    <property type="project" value="UniProtKB-KW"/>
</dbReference>
<keyword evidence="4" id="KW-0862">Zinc</keyword>
<dbReference type="KEGG" id="nva:G3M78_07545"/>
<gene>
    <name evidence="6" type="ORF">G3M78_07545</name>
</gene>
<comment type="cofactor">
    <cofactor evidence="1">
        <name>Zn(2+)</name>
        <dbReference type="ChEBI" id="CHEBI:29105"/>
    </cofactor>
</comment>
<dbReference type="InterPro" id="IPR055438">
    <property type="entry name" value="AstE_AspA_cat"/>
</dbReference>
<dbReference type="AlphaFoldDB" id="A0A7T0C2B1"/>
<keyword evidence="2" id="KW-0479">Metal-binding</keyword>
<protein>
    <recommendedName>
        <fullName evidence="5">Succinylglutamate desuccinylase/Aspartoacylase catalytic domain-containing protein</fullName>
    </recommendedName>
</protein>
<evidence type="ECO:0000256" key="3">
    <source>
        <dbReference type="ARBA" id="ARBA00022801"/>
    </source>
</evidence>
<dbReference type="Gene3D" id="3.40.630.10">
    <property type="entry name" value="Zn peptidases"/>
    <property type="match status" value="1"/>
</dbReference>
<name>A0A7T0C2B1_9BACT</name>
<evidence type="ECO:0000256" key="2">
    <source>
        <dbReference type="ARBA" id="ARBA00022723"/>
    </source>
</evidence>
<dbReference type="GO" id="GO:0016788">
    <property type="term" value="F:hydrolase activity, acting on ester bonds"/>
    <property type="evidence" value="ECO:0007669"/>
    <property type="project" value="InterPro"/>
</dbReference>
<evidence type="ECO:0000259" key="5">
    <source>
        <dbReference type="Pfam" id="PF24827"/>
    </source>
</evidence>
<organism evidence="6 7">
    <name type="scientific">Candidatus Nitrohelix vancouverensis</name>
    <dbReference type="NCBI Taxonomy" id="2705534"/>
    <lineage>
        <taxon>Bacteria</taxon>
        <taxon>Pseudomonadati</taxon>
        <taxon>Nitrospinota/Tectimicrobiota group</taxon>
        <taxon>Nitrospinota</taxon>
        <taxon>Nitrospinia</taxon>
        <taxon>Nitrospinales</taxon>
        <taxon>Nitrospinaceae</taxon>
        <taxon>Candidatus Nitrohelix</taxon>
    </lineage>
</organism>
<dbReference type="SUPFAM" id="SSF53187">
    <property type="entry name" value="Zn-dependent exopeptidases"/>
    <property type="match status" value="1"/>
</dbReference>
<feature type="domain" description="Succinylglutamate desuccinylase/Aspartoacylase catalytic" evidence="5">
    <location>
        <begin position="30"/>
        <end position="131"/>
    </location>
</feature>
<dbReference type="EMBL" id="CP048620">
    <property type="protein sequence ID" value="QPJ65249.1"/>
    <property type="molecule type" value="Genomic_DNA"/>
</dbReference>
<dbReference type="PANTHER" id="PTHR37326">
    <property type="entry name" value="BLL3975 PROTEIN"/>
    <property type="match status" value="1"/>
</dbReference>